<evidence type="ECO:0000313" key="2">
    <source>
        <dbReference type="EMBL" id="GGC92346.1"/>
    </source>
</evidence>
<evidence type="ECO:0000313" key="3">
    <source>
        <dbReference type="Proteomes" id="UP000597761"/>
    </source>
</evidence>
<dbReference type="EMBL" id="BMJI01000011">
    <property type="protein sequence ID" value="GGC92346.1"/>
    <property type="molecule type" value="Genomic_DNA"/>
</dbReference>
<evidence type="ECO:0000256" key="1">
    <source>
        <dbReference type="SAM" id="Phobius"/>
    </source>
</evidence>
<organism evidence="2 3">
    <name type="scientific">Tersicoccus solisilvae</name>
    <dbReference type="NCBI Taxonomy" id="1882339"/>
    <lineage>
        <taxon>Bacteria</taxon>
        <taxon>Bacillati</taxon>
        <taxon>Actinomycetota</taxon>
        <taxon>Actinomycetes</taxon>
        <taxon>Micrococcales</taxon>
        <taxon>Micrococcaceae</taxon>
        <taxon>Tersicoccus</taxon>
    </lineage>
</organism>
<keyword evidence="3" id="KW-1185">Reference proteome</keyword>
<dbReference type="InterPro" id="IPR045713">
    <property type="entry name" value="DUF6069"/>
</dbReference>
<dbReference type="RefSeq" id="WP_188668139.1">
    <property type="nucleotide sequence ID" value="NZ_BMJI01000011.1"/>
</dbReference>
<accession>A0ABQ1P755</accession>
<feature type="transmembrane region" description="Helical" evidence="1">
    <location>
        <begin position="89"/>
        <end position="112"/>
    </location>
</feature>
<feature type="transmembrane region" description="Helical" evidence="1">
    <location>
        <begin position="124"/>
        <end position="145"/>
    </location>
</feature>
<feature type="transmembrane region" description="Helical" evidence="1">
    <location>
        <begin position="22"/>
        <end position="44"/>
    </location>
</feature>
<sequence>MPTVTTTANTGLARPAGLRTSVILIGAIVVAVALNAVVAAVAVAMGAPTGYGPLTVPAQATLTVIGVVVGWLGWRLVDRRARRRGQEPARILSVLVPVVVVLSFVPDVLLLVTRFVPGTTTGAVLALMVMHVVVAAVAVPAYLLADRRSGGPAGQRSRRR</sequence>
<gene>
    <name evidence="2" type="ORF">GCM10011512_19260</name>
</gene>
<feature type="transmembrane region" description="Helical" evidence="1">
    <location>
        <begin position="56"/>
        <end position="77"/>
    </location>
</feature>
<comment type="caution">
    <text evidence="2">The sequence shown here is derived from an EMBL/GenBank/DDBJ whole genome shotgun (WGS) entry which is preliminary data.</text>
</comment>
<keyword evidence="1" id="KW-0472">Membrane</keyword>
<dbReference type="Proteomes" id="UP000597761">
    <property type="component" value="Unassembled WGS sequence"/>
</dbReference>
<name>A0ABQ1P755_9MICC</name>
<keyword evidence="1" id="KW-0812">Transmembrane</keyword>
<proteinExistence type="predicted"/>
<keyword evidence="1" id="KW-1133">Transmembrane helix</keyword>
<protein>
    <submittedName>
        <fullName evidence="2">Uncharacterized protein</fullName>
    </submittedName>
</protein>
<reference evidence="3" key="1">
    <citation type="journal article" date="2019" name="Int. J. Syst. Evol. Microbiol.">
        <title>The Global Catalogue of Microorganisms (GCM) 10K type strain sequencing project: providing services to taxonomists for standard genome sequencing and annotation.</title>
        <authorList>
            <consortium name="The Broad Institute Genomics Platform"/>
            <consortium name="The Broad Institute Genome Sequencing Center for Infectious Disease"/>
            <person name="Wu L."/>
            <person name="Ma J."/>
        </authorList>
    </citation>
    <scope>NUCLEOTIDE SEQUENCE [LARGE SCALE GENOMIC DNA]</scope>
    <source>
        <strain evidence="3">CGMCC 1.15480</strain>
    </source>
</reference>
<dbReference type="Pfam" id="PF19545">
    <property type="entry name" value="DUF6069"/>
    <property type="match status" value="1"/>
</dbReference>